<sequence length="461" mass="52029">MPIAFVATSWPVVQNALHQYAVSMFDDITPEMRAFPHHKYAIMGLLDTFYNLLSALPTPHLGYHRILLSIPSRSDKSTLFFFFFQWQPLQRPGPAQPSVQYGVVPDLPQHKVQAMPPLGGNPGAIWRLCQHVAAVHGRLHTQHARSDHRVDSAVHFVAASCRRVQRSCRFFLGAVYKEIALKDVDLDIWYCNAWTSLYQVFLGLLTIWTIRVPALCDPPIDWQDFPEFIGISHQCFLGYPVEFQGKTLPCDEGVFELFMWFILFNMIFSQVRCFPSAFFILRFNLTSTLKLMLYIFKEGSSVLFVVSSAVCLPLTDILYMFPLLTGAQATQTFTIYDGFALFVLVVHNSTVFVQIGLLVYHSEKETRVSKGGSRSVEKSPMLTSPSLQRTHLMRKSKGKVVYHQSPLFRGQSPGRSSDGRPLLRSNSPARRMYGTSAALPSPPRAMRSKKPATKASTDAVV</sequence>
<keyword evidence="4 8" id="KW-0812">Transmembrane</keyword>
<reference evidence="9 10" key="1">
    <citation type="submission" date="2019-06" db="EMBL/GenBank/DDBJ databases">
        <title>Genomics analysis of Aphanomyces spp. identifies a new class of oomycete effector associated with host adaptation.</title>
        <authorList>
            <person name="Gaulin E."/>
        </authorList>
    </citation>
    <scope>NUCLEOTIDE SEQUENCE [LARGE SCALE GENOMIC DNA]</scope>
    <source>
        <strain evidence="9 10">E</strain>
    </source>
</reference>
<feature type="compositionally biased region" description="Basic residues" evidence="7">
    <location>
        <begin position="391"/>
        <end position="400"/>
    </location>
</feature>
<protein>
    <submittedName>
        <fullName evidence="9">Uncharacterized protein</fullName>
    </submittedName>
</protein>
<evidence type="ECO:0000256" key="5">
    <source>
        <dbReference type="ARBA" id="ARBA00022989"/>
    </source>
</evidence>
<feature type="transmembrane region" description="Helical" evidence="8">
    <location>
        <begin position="333"/>
        <end position="360"/>
    </location>
</feature>
<dbReference type="VEuPathDB" id="FungiDB:H257_10754"/>
<feature type="transmembrane region" description="Helical" evidence="8">
    <location>
        <begin position="257"/>
        <end position="281"/>
    </location>
</feature>
<dbReference type="Proteomes" id="UP000469452">
    <property type="component" value="Unassembled WGS sequence"/>
</dbReference>
<evidence type="ECO:0000256" key="6">
    <source>
        <dbReference type="ARBA" id="ARBA00023136"/>
    </source>
</evidence>
<dbReference type="Pfam" id="PF08627">
    <property type="entry name" value="CRT-like"/>
    <property type="match status" value="1"/>
</dbReference>
<keyword evidence="6 8" id="KW-0472">Membrane</keyword>
<dbReference type="InterPro" id="IPR013936">
    <property type="entry name" value="CRT-like"/>
</dbReference>
<dbReference type="AlphaFoldDB" id="A0A6A5AAU6"/>
<evidence type="ECO:0000256" key="7">
    <source>
        <dbReference type="SAM" id="MobiDB-lite"/>
    </source>
</evidence>
<evidence type="ECO:0000313" key="9">
    <source>
        <dbReference type="EMBL" id="KAF0722285.1"/>
    </source>
</evidence>
<comment type="similarity">
    <text evidence="2">Belongs to the CRT-like transporter family.</text>
</comment>
<dbReference type="GO" id="GO:0016020">
    <property type="term" value="C:membrane"/>
    <property type="evidence" value="ECO:0007669"/>
    <property type="project" value="UniProtKB-SubCell"/>
</dbReference>
<accession>A0A6A5AAU6</accession>
<evidence type="ECO:0000256" key="8">
    <source>
        <dbReference type="SAM" id="Phobius"/>
    </source>
</evidence>
<feature type="region of interest" description="Disordered" evidence="7">
    <location>
        <begin position="369"/>
        <end position="461"/>
    </location>
</feature>
<organism evidence="9 10">
    <name type="scientific">Aphanomyces astaci</name>
    <name type="common">Crayfish plague agent</name>
    <dbReference type="NCBI Taxonomy" id="112090"/>
    <lineage>
        <taxon>Eukaryota</taxon>
        <taxon>Sar</taxon>
        <taxon>Stramenopiles</taxon>
        <taxon>Oomycota</taxon>
        <taxon>Saprolegniomycetes</taxon>
        <taxon>Saprolegniales</taxon>
        <taxon>Verrucalvaceae</taxon>
        <taxon>Aphanomyces</taxon>
    </lineage>
</organism>
<evidence type="ECO:0000256" key="3">
    <source>
        <dbReference type="ARBA" id="ARBA00022448"/>
    </source>
</evidence>
<dbReference type="EMBL" id="VJMI01015923">
    <property type="protein sequence ID" value="KAF0722285.1"/>
    <property type="molecule type" value="Genomic_DNA"/>
</dbReference>
<evidence type="ECO:0000256" key="1">
    <source>
        <dbReference type="ARBA" id="ARBA00004141"/>
    </source>
</evidence>
<evidence type="ECO:0000313" key="10">
    <source>
        <dbReference type="Proteomes" id="UP000469452"/>
    </source>
</evidence>
<keyword evidence="3" id="KW-0813">Transport</keyword>
<comment type="subcellular location">
    <subcellularLocation>
        <location evidence="1">Membrane</location>
        <topology evidence="1">Multi-pass membrane protein</topology>
    </subcellularLocation>
</comment>
<gene>
    <name evidence="9" type="ORF">AaE_009960</name>
</gene>
<proteinExistence type="inferred from homology"/>
<feature type="transmembrane region" description="Helical" evidence="8">
    <location>
        <begin position="302"/>
        <end position="321"/>
    </location>
</feature>
<keyword evidence="5 8" id="KW-1133">Transmembrane helix</keyword>
<evidence type="ECO:0000256" key="4">
    <source>
        <dbReference type="ARBA" id="ARBA00022692"/>
    </source>
</evidence>
<comment type="caution">
    <text evidence="9">The sequence shown here is derived from an EMBL/GenBank/DDBJ whole genome shotgun (WGS) entry which is preliminary data.</text>
</comment>
<name>A0A6A5AAU6_APHAT</name>
<evidence type="ECO:0000256" key="2">
    <source>
        <dbReference type="ARBA" id="ARBA00006690"/>
    </source>
</evidence>